<dbReference type="Pfam" id="PF00072">
    <property type="entry name" value="Response_reg"/>
    <property type="match status" value="1"/>
</dbReference>
<dbReference type="PROSITE" id="PS50110">
    <property type="entry name" value="RESPONSE_REGULATORY"/>
    <property type="match status" value="1"/>
</dbReference>
<dbReference type="Gene3D" id="1.10.10.60">
    <property type="entry name" value="Homeodomain-like"/>
    <property type="match status" value="1"/>
</dbReference>
<dbReference type="CDD" id="cd17534">
    <property type="entry name" value="REC_DC-like"/>
    <property type="match status" value="1"/>
</dbReference>
<dbReference type="Proteomes" id="UP001595792">
    <property type="component" value="Unassembled WGS sequence"/>
</dbReference>
<dbReference type="InterPro" id="IPR011006">
    <property type="entry name" value="CheY-like_superfamily"/>
</dbReference>
<dbReference type="PROSITE" id="PS50045">
    <property type="entry name" value="SIGMA54_INTERACT_4"/>
    <property type="match status" value="1"/>
</dbReference>
<evidence type="ECO:0000256" key="3">
    <source>
        <dbReference type="ARBA" id="ARBA00023015"/>
    </source>
</evidence>
<evidence type="ECO:0000256" key="6">
    <source>
        <dbReference type="PROSITE-ProRule" id="PRU00169"/>
    </source>
</evidence>
<evidence type="ECO:0000256" key="2">
    <source>
        <dbReference type="ARBA" id="ARBA00022840"/>
    </source>
</evidence>
<dbReference type="EMBL" id="JBHSBY010000098">
    <property type="protein sequence ID" value="MFC4197056.1"/>
    <property type="molecule type" value="Genomic_DNA"/>
</dbReference>
<keyword evidence="2" id="KW-0067">ATP-binding</keyword>
<evidence type="ECO:0000259" key="8">
    <source>
        <dbReference type="PROSITE" id="PS50110"/>
    </source>
</evidence>
<dbReference type="InterPro" id="IPR009057">
    <property type="entry name" value="Homeodomain-like_sf"/>
</dbReference>
<dbReference type="InterPro" id="IPR058031">
    <property type="entry name" value="AAA_lid_NorR"/>
</dbReference>
<dbReference type="InterPro" id="IPR025944">
    <property type="entry name" value="Sigma_54_int_dom_CS"/>
</dbReference>
<keyword evidence="1" id="KW-0547">Nucleotide-binding</keyword>
<dbReference type="SMART" id="SM00448">
    <property type="entry name" value="REC"/>
    <property type="match status" value="1"/>
</dbReference>
<dbReference type="PROSITE" id="PS00676">
    <property type="entry name" value="SIGMA54_INTERACT_2"/>
    <property type="match status" value="1"/>
</dbReference>
<feature type="domain" description="Response regulatory" evidence="8">
    <location>
        <begin position="4"/>
        <end position="118"/>
    </location>
</feature>
<evidence type="ECO:0000259" key="7">
    <source>
        <dbReference type="PROSITE" id="PS50045"/>
    </source>
</evidence>
<accession>A0ABV8NME8</accession>
<keyword evidence="10" id="KW-1185">Reference proteome</keyword>
<dbReference type="InterPro" id="IPR001789">
    <property type="entry name" value="Sig_transdc_resp-reg_receiver"/>
</dbReference>
<evidence type="ECO:0000313" key="9">
    <source>
        <dbReference type="EMBL" id="MFC4197056.1"/>
    </source>
</evidence>
<proteinExistence type="predicted"/>
<dbReference type="SUPFAM" id="SSF52172">
    <property type="entry name" value="CheY-like"/>
    <property type="match status" value="1"/>
</dbReference>
<reference evidence="10" key="1">
    <citation type="journal article" date="2019" name="Int. J. Syst. Evol. Microbiol.">
        <title>The Global Catalogue of Microorganisms (GCM) 10K type strain sequencing project: providing services to taxonomists for standard genome sequencing and annotation.</title>
        <authorList>
            <consortium name="The Broad Institute Genomics Platform"/>
            <consortium name="The Broad Institute Genome Sequencing Center for Infectious Disease"/>
            <person name="Wu L."/>
            <person name="Ma J."/>
        </authorList>
    </citation>
    <scope>NUCLEOTIDE SEQUENCE [LARGE SCALE GENOMIC DNA]</scope>
    <source>
        <strain evidence="10">CCM 8689</strain>
    </source>
</reference>
<keyword evidence="6" id="KW-0597">Phosphoprotein</keyword>
<organism evidence="9 10">
    <name type="scientific">Pedobacter jamesrossensis</name>
    <dbReference type="NCBI Taxonomy" id="1908238"/>
    <lineage>
        <taxon>Bacteria</taxon>
        <taxon>Pseudomonadati</taxon>
        <taxon>Bacteroidota</taxon>
        <taxon>Sphingobacteriia</taxon>
        <taxon>Sphingobacteriales</taxon>
        <taxon>Sphingobacteriaceae</taxon>
        <taxon>Pedobacter</taxon>
    </lineage>
</organism>
<feature type="modified residue" description="4-aspartylphosphate" evidence="6">
    <location>
        <position position="54"/>
    </location>
</feature>
<dbReference type="Gene3D" id="3.40.50.2300">
    <property type="match status" value="1"/>
</dbReference>
<dbReference type="InterPro" id="IPR025943">
    <property type="entry name" value="Sigma_54_int_dom_ATP-bd_2"/>
</dbReference>
<evidence type="ECO:0000256" key="1">
    <source>
        <dbReference type="ARBA" id="ARBA00022741"/>
    </source>
</evidence>
<evidence type="ECO:0000313" key="10">
    <source>
        <dbReference type="Proteomes" id="UP001595792"/>
    </source>
</evidence>
<dbReference type="Gene3D" id="1.10.8.60">
    <property type="match status" value="1"/>
</dbReference>
<keyword evidence="4" id="KW-0238">DNA-binding</keyword>
<dbReference type="InterPro" id="IPR003593">
    <property type="entry name" value="AAA+_ATPase"/>
</dbReference>
<keyword evidence="5" id="KW-0804">Transcription</keyword>
<dbReference type="CDD" id="cd00009">
    <property type="entry name" value="AAA"/>
    <property type="match status" value="1"/>
</dbReference>
<dbReference type="SMART" id="SM00382">
    <property type="entry name" value="AAA"/>
    <property type="match status" value="1"/>
</dbReference>
<dbReference type="PANTHER" id="PTHR32071">
    <property type="entry name" value="TRANSCRIPTIONAL REGULATORY PROTEIN"/>
    <property type="match status" value="1"/>
</dbReference>
<comment type="caution">
    <text evidence="9">The sequence shown here is derived from an EMBL/GenBank/DDBJ whole genome shotgun (WGS) entry which is preliminary data.</text>
</comment>
<protein>
    <submittedName>
        <fullName evidence="9">Sigma-54-dependent transcriptional regulator</fullName>
    </submittedName>
</protein>
<dbReference type="SUPFAM" id="SSF52540">
    <property type="entry name" value="P-loop containing nucleoside triphosphate hydrolases"/>
    <property type="match status" value="1"/>
</dbReference>
<evidence type="ECO:0000256" key="5">
    <source>
        <dbReference type="ARBA" id="ARBA00023163"/>
    </source>
</evidence>
<dbReference type="PROSITE" id="PS00688">
    <property type="entry name" value="SIGMA54_INTERACT_3"/>
    <property type="match status" value="1"/>
</dbReference>
<dbReference type="Gene3D" id="3.40.50.300">
    <property type="entry name" value="P-loop containing nucleotide triphosphate hydrolases"/>
    <property type="match status" value="1"/>
</dbReference>
<sequence length="460" mass="51692">MKTKILIVEDQFIEANNMQGILEKASYKVTGIARSVPIALKMVEKERPDMVMLDILLQGSQTGIHLAGKLREMKIAFIYLSANSNKQILDAAKATKPYGFLVKPFRAKDVLITLDVAWYLHQHAQDEEKNKDSILKSSAQLFSAELKEIIGNGPEIISILDKVKIVSQTDTAVLILGESGTGKELIAKAIHRLSDRKNKPLIVVNCGALPANLVESELFGHEKGSFTGAVDKRIGKFEQADGGTIFLDEIGELPLDFQVKFLRVLQEMEIDRIGGSTKKIDVRVIAATNRDLEEQISNGRFRLDLYYRLNIFPLLLPPLREHREDIIVLAEHFLKKYAKKHGKAITGFSDEVVKSLRQYSWPGNVRELENMMERSVLLSMGTIINSLELPRDKGNIYIEIEDERVKTMEENEREHILATLAISDWKVYGEGGAAALLNINVSTLNSRMKKLGIDKKRSSK</sequence>
<evidence type="ECO:0000256" key="4">
    <source>
        <dbReference type="ARBA" id="ARBA00023125"/>
    </source>
</evidence>
<gene>
    <name evidence="9" type="ORF">ACFOUY_10130</name>
</gene>
<dbReference type="RefSeq" id="WP_378960419.1">
    <property type="nucleotide sequence ID" value="NZ_JBHRXC010000016.1"/>
</dbReference>
<dbReference type="SUPFAM" id="SSF46689">
    <property type="entry name" value="Homeodomain-like"/>
    <property type="match status" value="1"/>
</dbReference>
<feature type="domain" description="Sigma-54 factor interaction" evidence="7">
    <location>
        <begin position="149"/>
        <end position="377"/>
    </location>
</feature>
<name>A0ABV8NME8_9SPHI</name>
<dbReference type="PROSITE" id="PS00675">
    <property type="entry name" value="SIGMA54_INTERACT_1"/>
    <property type="match status" value="1"/>
</dbReference>
<dbReference type="InterPro" id="IPR002078">
    <property type="entry name" value="Sigma_54_int"/>
</dbReference>
<dbReference type="Pfam" id="PF00158">
    <property type="entry name" value="Sigma54_activat"/>
    <property type="match status" value="1"/>
</dbReference>
<dbReference type="InterPro" id="IPR025662">
    <property type="entry name" value="Sigma_54_int_dom_ATP-bd_1"/>
</dbReference>
<keyword evidence="3" id="KW-0805">Transcription regulation</keyword>
<dbReference type="InterPro" id="IPR027417">
    <property type="entry name" value="P-loop_NTPase"/>
</dbReference>
<dbReference type="Pfam" id="PF25601">
    <property type="entry name" value="AAA_lid_14"/>
    <property type="match status" value="1"/>
</dbReference>